<feature type="compositionally biased region" description="Pro residues" evidence="2">
    <location>
        <begin position="577"/>
        <end position="590"/>
    </location>
</feature>
<feature type="compositionally biased region" description="Low complexity" evidence="2">
    <location>
        <begin position="565"/>
        <end position="576"/>
    </location>
</feature>
<feature type="compositionally biased region" description="Basic and acidic residues" evidence="2">
    <location>
        <begin position="275"/>
        <end position="285"/>
    </location>
</feature>
<evidence type="ECO:0000313" key="4">
    <source>
        <dbReference type="Proteomes" id="UP000076727"/>
    </source>
</evidence>
<proteinExistence type="predicted"/>
<feature type="region of interest" description="Disordered" evidence="2">
    <location>
        <begin position="206"/>
        <end position="229"/>
    </location>
</feature>
<reference evidence="3 4" key="1">
    <citation type="journal article" date="2016" name="Mol. Biol. Evol.">
        <title>Comparative Genomics of Early-Diverging Mushroom-Forming Fungi Provides Insights into the Origins of Lignocellulose Decay Capabilities.</title>
        <authorList>
            <person name="Nagy L.G."/>
            <person name="Riley R."/>
            <person name="Tritt A."/>
            <person name="Adam C."/>
            <person name="Daum C."/>
            <person name="Floudas D."/>
            <person name="Sun H."/>
            <person name="Yadav J.S."/>
            <person name="Pangilinan J."/>
            <person name="Larsson K.H."/>
            <person name="Matsuura K."/>
            <person name="Barry K."/>
            <person name="Labutti K."/>
            <person name="Kuo R."/>
            <person name="Ohm R.A."/>
            <person name="Bhattacharya S.S."/>
            <person name="Shirouzu T."/>
            <person name="Yoshinaga Y."/>
            <person name="Martin F.M."/>
            <person name="Grigoriev I.V."/>
            <person name="Hibbett D.S."/>
        </authorList>
    </citation>
    <scope>NUCLEOTIDE SEQUENCE [LARGE SCALE GENOMIC DNA]</scope>
    <source>
        <strain evidence="3 4">L-15889</strain>
    </source>
</reference>
<dbReference type="AlphaFoldDB" id="A0A165MTK4"/>
<dbReference type="OrthoDB" id="2800708at2759"/>
<feature type="compositionally biased region" description="Basic and acidic residues" evidence="2">
    <location>
        <begin position="294"/>
        <end position="303"/>
    </location>
</feature>
<protein>
    <submittedName>
        <fullName evidence="3">Uncharacterized protein</fullName>
    </submittedName>
</protein>
<feature type="compositionally biased region" description="Polar residues" evidence="2">
    <location>
        <begin position="395"/>
        <end position="406"/>
    </location>
</feature>
<feature type="region of interest" description="Disordered" evidence="2">
    <location>
        <begin position="529"/>
        <end position="599"/>
    </location>
</feature>
<gene>
    <name evidence="3" type="ORF">DAEQUDRAFT_730596</name>
</gene>
<sequence>MGRKQHHELRNVVEERDARLESEVHVYAARASQLQARLLATLDKMDALRAKHIEELDAEKRVSDILSRKLDRYKRYVKEERAEWDDTREALSIVIEKVELANDYSLWPHSQMCMPAPLEPLRSPKAPSFIVRSCENSVQPYAKAIITSLREDLELERNAHAQTRVHAEAEILSLNARLAQREAELEARILQTSGLQLPLHAAEEAPLATGQRQRSGHPSADKPPSALPQLTREDAIHILELTAARNRELEVEVHHLLEQRDQARQPEATHPTRNHTVESEKERQDAMSLSDTLPEYRREEHRSIQATPLAPDPGGPATQLPPGVPQTSHLSHTETYALAPGQVVANFQGSSAESDTLVPRSTAIQQLQQLVHIFATQLDGFSAERDALKTALAAESQNVSSDSQKNADGPEDKERRRLRTTVEQLTHELNAVRESSQAREAQLQLELDKLRLQVTRVASRESTTALVDPDATARVEAPPKAALTAARQDVDTNKPLDILDDAGDECSMELATPLQPTIVSVREDIVDLGSAAPPDPLPPPLIPLPPSPSPDSTVLSAAPYPPSLGPLLPSIELSPPLREPPPWWPHPRSPPDINGDTNLDTDAARRMEIIERELMLARQELRAKNEELSELRGIVEQLRELIYSGETDNEQDEAGDDR</sequence>
<feature type="region of interest" description="Disordered" evidence="2">
    <location>
        <begin position="258"/>
        <end position="329"/>
    </location>
</feature>
<feature type="compositionally biased region" description="Pro residues" evidence="2">
    <location>
        <begin position="533"/>
        <end position="549"/>
    </location>
</feature>
<feature type="coiled-coil region" evidence="1">
    <location>
        <begin position="607"/>
        <end position="641"/>
    </location>
</feature>
<evidence type="ECO:0000256" key="1">
    <source>
        <dbReference type="SAM" id="Coils"/>
    </source>
</evidence>
<name>A0A165MTK4_9APHY</name>
<evidence type="ECO:0000313" key="3">
    <source>
        <dbReference type="EMBL" id="KZT66103.1"/>
    </source>
</evidence>
<keyword evidence="4" id="KW-1185">Reference proteome</keyword>
<feature type="coiled-coil region" evidence="1">
    <location>
        <begin position="150"/>
        <end position="184"/>
    </location>
</feature>
<dbReference type="EMBL" id="KV429094">
    <property type="protein sequence ID" value="KZT66103.1"/>
    <property type="molecule type" value="Genomic_DNA"/>
</dbReference>
<dbReference type="STRING" id="1314783.A0A165MTK4"/>
<organism evidence="3 4">
    <name type="scientific">Daedalea quercina L-15889</name>
    <dbReference type="NCBI Taxonomy" id="1314783"/>
    <lineage>
        <taxon>Eukaryota</taxon>
        <taxon>Fungi</taxon>
        <taxon>Dikarya</taxon>
        <taxon>Basidiomycota</taxon>
        <taxon>Agaricomycotina</taxon>
        <taxon>Agaricomycetes</taxon>
        <taxon>Polyporales</taxon>
        <taxon>Fomitopsis</taxon>
    </lineage>
</organism>
<keyword evidence="1" id="KW-0175">Coiled coil</keyword>
<accession>A0A165MTK4</accession>
<feature type="region of interest" description="Disordered" evidence="2">
    <location>
        <begin position="394"/>
        <end position="416"/>
    </location>
</feature>
<evidence type="ECO:0000256" key="2">
    <source>
        <dbReference type="SAM" id="MobiDB-lite"/>
    </source>
</evidence>
<dbReference type="Proteomes" id="UP000076727">
    <property type="component" value="Unassembled WGS sequence"/>
</dbReference>